<proteinExistence type="inferred from homology"/>
<comment type="caution">
    <text evidence="3">The sequence shown here is derived from an EMBL/GenBank/DDBJ whole genome shotgun (WGS) entry which is preliminary data.</text>
</comment>
<accession>A0A7W8AJF0</accession>
<dbReference type="SUPFAM" id="SSF56954">
    <property type="entry name" value="Outer membrane efflux proteins (OEP)"/>
    <property type="match status" value="1"/>
</dbReference>
<evidence type="ECO:0000256" key="1">
    <source>
        <dbReference type="ARBA" id="ARBA00007613"/>
    </source>
</evidence>
<sequence length="486" mass="51960">MTVLFLRLATLSITLPALASCVAVGPDYQTPSTLLPASWSGQKSAPAKPAQLAQWWKRFNDPVLDNLIGQAVQGNNDVALAKAKIREARASYQQAGGALYPVLDGSGSAKRSKSGDSGESTGLTAGLNTSWELDLFGANLRSVEAARYGLDAEQENMHAVLVTMIGDIASNYAELRGLQARIALTERTVKSQRKTAELTRARFNAGDISEVDLANAEGQTSSTEAQIPELKTAYAKSLHRLSVLTGQAPTALTATLEKTKPVPVVPAIVTAGIPADLLLNRPDLRVAERNYARSTAVIGQRQAALYPSVSLTGNISTAGARIGDLGKGSTISWGFGPSLTVPLFKGGQLNAAVDAAKASRDQAFISYRKAILTALEEVENASVSLNQRRIQYAKTQKAVQSYRRATELSRALYESGSTSFLDLLTSERSLYSNEGSLIQLRVSLLQDYINLQKALGGGWDGTIITDKAEIQDGYTGPHLVTQKRIP</sequence>
<dbReference type="NCBIfam" id="TIGR01845">
    <property type="entry name" value="outer_NodT"/>
    <property type="match status" value="1"/>
</dbReference>
<dbReference type="GO" id="GO:0005886">
    <property type="term" value="C:plasma membrane"/>
    <property type="evidence" value="ECO:0007669"/>
    <property type="project" value="UniProtKB-SubCell"/>
</dbReference>
<evidence type="ECO:0000256" key="2">
    <source>
        <dbReference type="RuleBase" id="RU362097"/>
    </source>
</evidence>
<keyword evidence="2" id="KW-0732">Signal</keyword>
<dbReference type="PANTHER" id="PTHR30203:SF25">
    <property type="entry name" value="OUTER MEMBRANE PROTEIN-RELATED"/>
    <property type="match status" value="1"/>
</dbReference>
<reference evidence="3 4" key="1">
    <citation type="submission" date="2020-08" db="EMBL/GenBank/DDBJ databases">
        <title>Genomic Encyclopedia of Type Strains, Phase IV (KMG-IV): sequencing the most valuable type-strain genomes for metagenomic binning, comparative biology and taxonomic classification.</title>
        <authorList>
            <person name="Goeker M."/>
        </authorList>
    </citation>
    <scope>NUCLEOTIDE SEQUENCE [LARGE SCALE GENOMIC DNA]</scope>
    <source>
        <strain evidence="3 4">DSM 25620</strain>
    </source>
</reference>
<dbReference type="GO" id="GO:0015562">
    <property type="term" value="F:efflux transmembrane transporter activity"/>
    <property type="evidence" value="ECO:0007669"/>
    <property type="project" value="InterPro"/>
</dbReference>
<feature type="signal peptide" evidence="2">
    <location>
        <begin position="1"/>
        <end position="19"/>
    </location>
</feature>
<dbReference type="RefSeq" id="WP_151159540.1">
    <property type="nucleotide sequence ID" value="NZ_JACHIL010000003.1"/>
</dbReference>
<dbReference type="PANTHER" id="PTHR30203">
    <property type="entry name" value="OUTER MEMBRANE CATION EFFLUX PROTEIN"/>
    <property type="match status" value="1"/>
</dbReference>
<dbReference type="InterPro" id="IPR010131">
    <property type="entry name" value="MdtP/NodT-like"/>
</dbReference>
<evidence type="ECO:0000313" key="3">
    <source>
        <dbReference type="EMBL" id="MBB5091488.1"/>
    </source>
</evidence>
<keyword evidence="2" id="KW-0472">Membrane</keyword>
<dbReference type="PROSITE" id="PS51257">
    <property type="entry name" value="PROKAR_LIPOPROTEIN"/>
    <property type="match status" value="1"/>
</dbReference>
<keyword evidence="2" id="KW-0564">Palmitate</keyword>
<dbReference type="Gene3D" id="2.20.200.10">
    <property type="entry name" value="Outer membrane efflux proteins (OEP)"/>
    <property type="match status" value="1"/>
</dbReference>
<evidence type="ECO:0000313" key="4">
    <source>
        <dbReference type="Proteomes" id="UP000531231"/>
    </source>
</evidence>
<keyword evidence="2" id="KW-0812">Transmembrane</keyword>
<dbReference type="Proteomes" id="UP000531231">
    <property type="component" value="Unassembled WGS sequence"/>
</dbReference>
<keyword evidence="2" id="KW-1134">Transmembrane beta strand</keyword>
<comment type="subcellular location">
    <subcellularLocation>
        <location evidence="2">Cell membrane</location>
        <topology evidence="2">Lipid-anchor</topology>
    </subcellularLocation>
</comment>
<dbReference type="AlphaFoldDB" id="A0A7W8AJF0"/>
<gene>
    <name evidence="3" type="ORF">HNQ68_002029</name>
</gene>
<comment type="similarity">
    <text evidence="1 2">Belongs to the outer membrane factor (OMF) (TC 1.B.17) family.</text>
</comment>
<dbReference type="InterPro" id="IPR003423">
    <property type="entry name" value="OMP_efflux"/>
</dbReference>
<keyword evidence="2 3" id="KW-0449">Lipoprotein</keyword>
<name>A0A7W8AJF0_9HYPH</name>
<feature type="chain" id="PRO_5031591180" evidence="2">
    <location>
        <begin position="20"/>
        <end position="486"/>
    </location>
</feature>
<dbReference type="Pfam" id="PF02321">
    <property type="entry name" value="OEP"/>
    <property type="match status" value="2"/>
</dbReference>
<protein>
    <submittedName>
        <fullName evidence="3">NodT family efflux transporter outer membrane factor (OMF) lipoprotein</fullName>
    </submittedName>
</protein>
<keyword evidence="4" id="KW-1185">Reference proteome</keyword>
<organism evidence="3 4">
    <name type="scientific">Pseudochrobactrum saccharolyticum</name>
    <dbReference type="NCBI Taxonomy" id="354352"/>
    <lineage>
        <taxon>Bacteria</taxon>
        <taxon>Pseudomonadati</taxon>
        <taxon>Pseudomonadota</taxon>
        <taxon>Alphaproteobacteria</taxon>
        <taxon>Hyphomicrobiales</taxon>
        <taxon>Brucellaceae</taxon>
        <taxon>Pseudochrobactrum</taxon>
    </lineage>
</organism>
<dbReference type="Gene3D" id="1.20.1600.10">
    <property type="entry name" value="Outer membrane efflux proteins (OEP)"/>
    <property type="match status" value="1"/>
</dbReference>
<dbReference type="EMBL" id="JACHIL010000003">
    <property type="protein sequence ID" value="MBB5091488.1"/>
    <property type="molecule type" value="Genomic_DNA"/>
</dbReference>